<dbReference type="SUPFAM" id="SSF57850">
    <property type="entry name" value="RING/U-box"/>
    <property type="match status" value="1"/>
</dbReference>
<dbReference type="AlphaFoldDB" id="A0A5E4M1H0"/>
<keyword evidence="6" id="KW-1185">Reference proteome</keyword>
<evidence type="ECO:0000256" key="3">
    <source>
        <dbReference type="ARBA" id="ARBA00022833"/>
    </source>
</evidence>
<dbReference type="InterPro" id="IPR013083">
    <property type="entry name" value="Znf_RING/FYVE/PHD"/>
</dbReference>
<dbReference type="PANTHER" id="PTHR46858:SF5">
    <property type="entry name" value="E3 UBIQUITIN-PROTEIN LIGASE APD1-RELATED"/>
    <property type="match status" value="1"/>
</dbReference>
<organism evidence="5 6">
    <name type="scientific">Cinara cedri</name>
    <dbReference type="NCBI Taxonomy" id="506608"/>
    <lineage>
        <taxon>Eukaryota</taxon>
        <taxon>Metazoa</taxon>
        <taxon>Ecdysozoa</taxon>
        <taxon>Arthropoda</taxon>
        <taxon>Hexapoda</taxon>
        <taxon>Insecta</taxon>
        <taxon>Pterygota</taxon>
        <taxon>Neoptera</taxon>
        <taxon>Paraneoptera</taxon>
        <taxon>Hemiptera</taxon>
        <taxon>Sternorrhyncha</taxon>
        <taxon>Aphidomorpha</taxon>
        <taxon>Aphidoidea</taxon>
        <taxon>Aphididae</taxon>
        <taxon>Lachninae</taxon>
        <taxon>Cinara</taxon>
    </lineage>
</organism>
<proteinExistence type="predicted"/>
<dbReference type="GO" id="GO:0016567">
    <property type="term" value="P:protein ubiquitination"/>
    <property type="evidence" value="ECO:0007669"/>
    <property type="project" value="TreeGrafter"/>
</dbReference>
<feature type="region of interest" description="Disordered" evidence="4">
    <location>
        <begin position="281"/>
        <end position="323"/>
    </location>
</feature>
<accession>A0A5E4M1H0</accession>
<evidence type="ECO:0000313" key="6">
    <source>
        <dbReference type="Proteomes" id="UP000325440"/>
    </source>
</evidence>
<evidence type="ECO:0000256" key="4">
    <source>
        <dbReference type="SAM" id="MobiDB-lite"/>
    </source>
</evidence>
<dbReference type="Proteomes" id="UP000325440">
    <property type="component" value="Unassembled WGS sequence"/>
</dbReference>
<sequence>MNQTNCLICGKKRGAADKETDWAQHIVLCKNKRKKLNNSNTSNIKKCLLTAAIETKNTSAKKGQEKITDQNLKDCLNATPDTAQKITIDHNLEATTSDFTSDKDNLNNDILDRTWGGQRSLYMYNCIVEEIPDLSGNDDSDQAESVLSVQSKSTVELMSDLSSEQSSCRSGCMACRDSNHTEYEVASSSSPSSDNFMSDFISYSSSVEDYKVSKKIDNELADSSDRYFPEDTDGIPETSLDLLPPFCFKNCLQCRKENDNPYFQFCFSCYKKRRQFFPERKNKKLSNGSNDKKKLKDSDTQKEASKRLENTQKEASKRLENTKKDVNDSVKKIKNIKNICNICLGAPKNGVINHKKIGHIFSCYPCAKQIWRTSKKCPICNQKIQYVTKMITV</sequence>
<dbReference type="EMBL" id="CABPRJ010000013">
    <property type="protein sequence ID" value="VVC25445.1"/>
    <property type="molecule type" value="Genomic_DNA"/>
</dbReference>
<dbReference type="PANTHER" id="PTHR46858">
    <property type="entry name" value="OS05G0521000 PROTEIN"/>
    <property type="match status" value="1"/>
</dbReference>
<evidence type="ECO:0000256" key="2">
    <source>
        <dbReference type="ARBA" id="ARBA00022771"/>
    </source>
</evidence>
<dbReference type="Pfam" id="PF13920">
    <property type="entry name" value="zf-C3HC4_3"/>
    <property type="match status" value="1"/>
</dbReference>
<dbReference type="Gene3D" id="3.30.40.10">
    <property type="entry name" value="Zinc/RING finger domain, C3HC4 (zinc finger)"/>
    <property type="match status" value="1"/>
</dbReference>
<gene>
    <name evidence="5" type="ORF">CINCED_3A018718</name>
</gene>
<dbReference type="GO" id="GO:0061630">
    <property type="term" value="F:ubiquitin protein ligase activity"/>
    <property type="evidence" value="ECO:0007669"/>
    <property type="project" value="TreeGrafter"/>
</dbReference>
<feature type="compositionally biased region" description="Basic and acidic residues" evidence="4">
    <location>
        <begin position="290"/>
        <end position="323"/>
    </location>
</feature>
<name>A0A5E4M1H0_9HEMI</name>
<dbReference type="OrthoDB" id="24526at2759"/>
<dbReference type="GO" id="GO:0008270">
    <property type="term" value="F:zinc ion binding"/>
    <property type="evidence" value="ECO:0007669"/>
    <property type="project" value="UniProtKB-KW"/>
</dbReference>
<evidence type="ECO:0000313" key="5">
    <source>
        <dbReference type="EMBL" id="VVC25445.1"/>
    </source>
</evidence>
<evidence type="ECO:0000256" key="1">
    <source>
        <dbReference type="ARBA" id="ARBA00022723"/>
    </source>
</evidence>
<keyword evidence="2" id="KW-0863">Zinc-finger</keyword>
<protein>
    <submittedName>
        <fullName evidence="5">Zinc finger, RING-type,Zinc finger, RING/FYVE/PHD-type</fullName>
    </submittedName>
</protein>
<keyword evidence="1" id="KW-0479">Metal-binding</keyword>
<keyword evidence="3" id="KW-0862">Zinc</keyword>
<reference evidence="5 6" key="1">
    <citation type="submission" date="2019-08" db="EMBL/GenBank/DDBJ databases">
        <authorList>
            <person name="Alioto T."/>
            <person name="Alioto T."/>
            <person name="Gomez Garrido J."/>
        </authorList>
    </citation>
    <scope>NUCLEOTIDE SEQUENCE [LARGE SCALE GENOMIC DNA]</scope>
</reference>